<evidence type="ECO:0000256" key="1">
    <source>
        <dbReference type="SAM" id="SignalP"/>
    </source>
</evidence>
<dbReference type="AlphaFoldDB" id="A0A927B5M0"/>
<accession>A0A927B5M0</accession>
<proteinExistence type="predicted"/>
<feature type="chain" id="PRO_5037334273" evidence="1">
    <location>
        <begin position="25"/>
        <end position="156"/>
    </location>
</feature>
<feature type="signal peptide" evidence="1">
    <location>
        <begin position="1"/>
        <end position="24"/>
    </location>
</feature>
<dbReference type="RefSeq" id="WP_191041509.1">
    <property type="nucleotide sequence ID" value="NZ_JACXAA010000010.1"/>
</dbReference>
<dbReference type="Proteomes" id="UP000653797">
    <property type="component" value="Unassembled WGS sequence"/>
</dbReference>
<sequence>MHKYITRTLLVLLATLLATQVLLAQTVQFASYRLENEPARERNFSHNPLVLDGNSLDYTFFSIFSKGRLAVVSGEPASKDAVKIPFRIYLRRSGMIIQKGASDNGRQYYDVDIATVLAQAQHGDELVIDPVYKTDWVARRILRVRSMFWLFPLPGC</sequence>
<gene>
    <name evidence="2" type="ORF">IC230_23460</name>
</gene>
<name>A0A927B5M0_9BACT</name>
<keyword evidence="3" id="KW-1185">Reference proteome</keyword>
<reference evidence="2" key="1">
    <citation type="submission" date="2020-09" db="EMBL/GenBank/DDBJ databases">
        <authorList>
            <person name="Kim M.K."/>
        </authorList>
    </citation>
    <scope>NUCLEOTIDE SEQUENCE</scope>
    <source>
        <strain evidence="2">BT704</strain>
    </source>
</reference>
<comment type="caution">
    <text evidence="2">The sequence shown here is derived from an EMBL/GenBank/DDBJ whole genome shotgun (WGS) entry which is preliminary data.</text>
</comment>
<protein>
    <submittedName>
        <fullName evidence="2">Uncharacterized protein</fullName>
    </submittedName>
</protein>
<evidence type="ECO:0000313" key="3">
    <source>
        <dbReference type="Proteomes" id="UP000653797"/>
    </source>
</evidence>
<evidence type="ECO:0000313" key="2">
    <source>
        <dbReference type="EMBL" id="MBD2755880.1"/>
    </source>
</evidence>
<dbReference type="EMBL" id="JACXAA010000010">
    <property type="protein sequence ID" value="MBD2755880.1"/>
    <property type="molecule type" value="Genomic_DNA"/>
</dbReference>
<keyword evidence="1" id="KW-0732">Signal</keyword>
<organism evidence="2 3">
    <name type="scientific">Spirosoma validum</name>
    <dbReference type="NCBI Taxonomy" id="2771355"/>
    <lineage>
        <taxon>Bacteria</taxon>
        <taxon>Pseudomonadati</taxon>
        <taxon>Bacteroidota</taxon>
        <taxon>Cytophagia</taxon>
        <taxon>Cytophagales</taxon>
        <taxon>Cytophagaceae</taxon>
        <taxon>Spirosoma</taxon>
    </lineage>
</organism>